<dbReference type="Gene3D" id="1.10.1740.10">
    <property type="match status" value="1"/>
</dbReference>
<evidence type="ECO:0000256" key="4">
    <source>
        <dbReference type="ARBA" id="ARBA00023125"/>
    </source>
</evidence>
<organism evidence="8 9">
    <name type="scientific">Nocardioides taihuensis</name>
    <dbReference type="NCBI Taxonomy" id="1835606"/>
    <lineage>
        <taxon>Bacteria</taxon>
        <taxon>Bacillati</taxon>
        <taxon>Actinomycetota</taxon>
        <taxon>Actinomycetes</taxon>
        <taxon>Propionibacteriales</taxon>
        <taxon>Nocardioidaceae</taxon>
        <taxon>Nocardioides</taxon>
    </lineage>
</organism>
<feature type="domain" description="RNA polymerase sigma-70 region 2" evidence="6">
    <location>
        <begin position="28"/>
        <end position="91"/>
    </location>
</feature>
<dbReference type="EMBL" id="JBHSKD010000008">
    <property type="protein sequence ID" value="MFC5176861.1"/>
    <property type="molecule type" value="Genomic_DNA"/>
</dbReference>
<sequence>MNDASPTAAATRGRSRAGARERDFDEFYVAELPRLVALARGLCGPAHAEDVAQEAMLVAYRRWREVSSLERPEAWVRRTCSNLAVSTFRRRVVELRAVSRLGGRRTPETPAAELGAEAEEFWTAVRALPARQAQAAALRYVYDLPVAEIAHTLECTEGTVKQHLSRARHSLAAALHVEPGEEER</sequence>
<dbReference type="PANTHER" id="PTHR43133:SF50">
    <property type="entry name" value="ECF RNA POLYMERASE SIGMA FACTOR SIGM"/>
    <property type="match status" value="1"/>
</dbReference>
<comment type="similarity">
    <text evidence="1">Belongs to the sigma-70 factor family. ECF subfamily.</text>
</comment>
<dbReference type="Pfam" id="PF08281">
    <property type="entry name" value="Sigma70_r4_2"/>
    <property type="match status" value="1"/>
</dbReference>
<dbReference type="NCBIfam" id="TIGR02937">
    <property type="entry name" value="sigma70-ECF"/>
    <property type="match status" value="1"/>
</dbReference>
<evidence type="ECO:0000313" key="8">
    <source>
        <dbReference type="EMBL" id="MFC5176861.1"/>
    </source>
</evidence>
<protein>
    <submittedName>
        <fullName evidence="8">Sigma-70 family RNA polymerase sigma factor</fullName>
    </submittedName>
</protein>
<keyword evidence="5" id="KW-0804">Transcription</keyword>
<reference evidence="9" key="1">
    <citation type="journal article" date="2019" name="Int. J. Syst. Evol. Microbiol.">
        <title>The Global Catalogue of Microorganisms (GCM) 10K type strain sequencing project: providing services to taxonomists for standard genome sequencing and annotation.</title>
        <authorList>
            <consortium name="The Broad Institute Genomics Platform"/>
            <consortium name="The Broad Institute Genome Sequencing Center for Infectious Disease"/>
            <person name="Wu L."/>
            <person name="Ma J."/>
        </authorList>
    </citation>
    <scope>NUCLEOTIDE SEQUENCE [LARGE SCALE GENOMIC DNA]</scope>
    <source>
        <strain evidence="9">DFY41</strain>
    </source>
</reference>
<evidence type="ECO:0000256" key="2">
    <source>
        <dbReference type="ARBA" id="ARBA00023015"/>
    </source>
</evidence>
<keyword evidence="4" id="KW-0238">DNA-binding</keyword>
<dbReference type="InterPro" id="IPR013249">
    <property type="entry name" value="RNA_pol_sigma70_r4_t2"/>
</dbReference>
<name>A0ABW0BJF3_9ACTN</name>
<keyword evidence="3" id="KW-0731">Sigma factor</keyword>
<dbReference type="InterPro" id="IPR007627">
    <property type="entry name" value="RNA_pol_sigma70_r2"/>
</dbReference>
<proteinExistence type="inferred from homology"/>
<evidence type="ECO:0000256" key="3">
    <source>
        <dbReference type="ARBA" id="ARBA00023082"/>
    </source>
</evidence>
<comment type="caution">
    <text evidence="8">The sequence shown here is derived from an EMBL/GenBank/DDBJ whole genome shotgun (WGS) entry which is preliminary data.</text>
</comment>
<dbReference type="InterPro" id="IPR014284">
    <property type="entry name" value="RNA_pol_sigma-70_dom"/>
</dbReference>
<evidence type="ECO:0000256" key="5">
    <source>
        <dbReference type="ARBA" id="ARBA00023163"/>
    </source>
</evidence>
<dbReference type="InterPro" id="IPR013325">
    <property type="entry name" value="RNA_pol_sigma_r2"/>
</dbReference>
<gene>
    <name evidence="8" type="ORF">ACFPGP_09270</name>
</gene>
<keyword evidence="2" id="KW-0805">Transcription regulation</keyword>
<dbReference type="InterPro" id="IPR039425">
    <property type="entry name" value="RNA_pol_sigma-70-like"/>
</dbReference>
<dbReference type="SUPFAM" id="SSF88659">
    <property type="entry name" value="Sigma3 and sigma4 domains of RNA polymerase sigma factors"/>
    <property type="match status" value="1"/>
</dbReference>
<accession>A0ABW0BJF3</accession>
<dbReference type="Proteomes" id="UP001596087">
    <property type="component" value="Unassembled WGS sequence"/>
</dbReference>
<evidence type="ECO:0000259" key="6">
    <source>
        <dbReference type="Pfam" id="PF04542"/>
    </source>
</evidence>
<evidence type="ECO:0000259" key="7">
    <source>
        <dbReference type="Pfam" id="PF08281"/>
    </source>
</evidence>
<dbReference type="InterPro" id="IPR036388">
    <property type="entry name" value="WH-like_DNA-bd_sf"/>
</dbReference>
<dbReference type="PANTHER" id="PTHR43133">
    <property type="entry name" value="RNA POLYMERASE ECF-TYPE SIGMA FACTO"/>
    <property type="match status" value="1"/>
</dbReference>
<feature type="domain" description="RNA polymerase sigma factor 70 region 4 type 2" evidence="7">
    <location>
        <begin position="119"/>
        <end position="168"/>
    </location>
</feature>
<dbReference type="SUPFAM" id="SSF88946">
    <property type="entry name" value="Sigma2 domain of RNA polymerase sigma factors"/>
    <property type="match status" value="1"/>
</dbReference>
<dbReference type="Pfam" id="PF04542">
    <property type="entry name" value="Sigma70_r2"/>
    <property type="match status" value="1"/>
</dbReference>
<dbReference type="RefSeq" id="WP_378589460.1">
    <property type="nucleotide sequence ID" value="NZ_JBHSKD010000008.1"/>
</dbReference>
<keyword evidence="9" id="KW-1185">Reference proteome</keyword>
<dbReference type="InterPro" id="IPR013324">
    <property type="entry name" value="RNA_pol_sigma_r3/r4-like"/>
</dbReference>
<evidence type="ECO:0000256" key="1">
    <source>
        <dbReference type="ARBA" id="ARBA00010641"/>
    </source>
</evidence>
<evidence type="ECO:0000313" key="9">
    <source>
        <dbReference type="Proteomes" id="UP001596087"/>
    </source>
</evidence>
<dbReference type="Gene3D" id="1.10.10.10">
    <property type="entry name" value="Winged helix-like DNA-binding domain superfamily/Winged helix DNA-binding domain"/>
    <property type="match status" value="1"/>
</dbReference>